<dbReference type="GO" id="GO:0004984">
    <property type="term" value="F:olfactory receptor activity"/>
    <property type="evidence" value="ECO:0007669"/>
    <property type="project" value="InterPro"/>
</dbReference>
<proteinExistence type="inferred from homology"/>
<comment type="similarity">
    <text evidence="10">Belongs to the insect chemoreceptor superfamily. Heteromeric odorant receptor channel (TC 1.A.69) family.</text>
</comment>
<evidence type="ECO:0000256" key="7">
    <source>
        <dbReference type="ARBA" id="ARBA00023136"/>
    </source>
</evidence>
<feature type="transmembrane region" description="Helical" evidence="10">
    <location>
        <begin position="301"/>
        <end position="320"/>
    </location>
</feature>
<keyword evidence="5 10" id="KW-0552">Olfaction</keyword>
<evidence type="ECO:0000256" key="4">
    <source>
        <dbReference type="ARBA" id="ARBA00022692"/>
    </source>
</evidence>
<comment type="caution">
    <text evidence="11">The sequence shown here is derived from an EMBL/GenBank/DDBJ whole genome shotgun (WGS) entry which is preliminary data.</text>
</comment>
<keyword evidence="4 10" id="KW-0812">Transmembrane</keyword>
<feature type="transmembrane region" description="Helical" evidence="10">
    <location>
        <begin position="39"/>
        <end position="57"/>
    </location>
</feature>
<dbReference type="AlphaFoldDB" id="A0A821PTA4"/>
<dbReference type="GO" id="GO:0007165">
    <property type="term" value="P:signal transduction"/>
    <property type="evidence" value="ECO:0007669"/>
    <property type="project" value="UniProtKB-KW"/>
</dbReference>
<feature type="transmembrane region" description="Helical" evidence="10">
    <location>
        <begin position="69"/>
        <end position="90"/>
    </location>
</feature>
<evidence type="ECO:0000313" key="11">
    <source>
        <dbReference type="EMBL" id="CAF4812277.1"/>
    </source>
</evidence>
<accession>A0A821PTA4</accession>
<dbReference type="GO" id="GO:0005886">
    <property type="term" value="C:plasma membrane"/>
    <property type="evidence" value="ECO:0007669"/>
    <property type="project" value="UniProtKB-SubCell"/>
</dbReference>
<protein>
    <recommendedName>
        <fullName evidence="10">Odorant receptor</fullName>
    </recommendedName>
</protein>
<evidence type="ECO:0000256" key="6">
    <source>
        <dbReference type="ARBA" id="ARBA00022989"/>
    </source>
</evidence>
<organism evidence="11 12">
    <name type="scientific">Pieris macdunnoughi</name>
    <dbReference type="NCBI Taxonomy" id="345717"/>
    <lineage>
        <taxon>Eukaryota</taxon>
        <taxon>Metazoa</taxon>
        <taxon>Ecdysozoa</taxon>
        <taxon>Arthropoda</taxon>
        <taxon>Hexapoda</taxon>
        <taxon>Insecta</taxon>
        <taxon>Pterygota</taxon>
        <taxon>Neoptera</taxon>
        <taxon>Endopterygota</taxon>
        <taxon>Lepidoptera</taxon>
        <taxon>Glossata</taxon>
        <taxon>Ditrysia</taxon>
        <taxon>Papilionoidea</taxon>
        <taxon>Pieridae</taxon>
        <taxon>Pierinae</taxon>
        <taxon>Pieris</taxon>
    </lineage>
</organism>
<keyword evidence="7 10" id="KW-0472">Membrane</keyword>
<keyword evidence="9 10" id="KW-0807">Transducer</keyword>
<name>A0A821PTA4_9NEOP</name>
<dbReference type="InterPro" id="IPR004117">
    <property type="entry name" value="7tm6_olfct_rcpt"/>
</dbReference>
<reference evidence="11" key="1">
    <citation type="submission" date="2021-02" db="EMBL/GenBank/DDBJ databases">
        <authorList>
            <person name="Steward A R."/>
        </authorList>
    </citation>
    <scope>NUCLEOTIDE SEQUENCE</scope>
</reference>
<feature type="transmembrane region" description="Helical" evidence="10">
    <location>
        <begin position="187"/>
        <end position="208"/>
    </location>
</feature>
<keyword evidence="12" id="KW-1185">Reference proteome</keyword>
<sequence length="394" mass="46238">MSDLNLIFYKEFKITTMAMRFNRSWPYGKRSMLCKIQGFLSYFVSVVCLFFLLYSMILHDFPDEDYGEGVKNGMIVIVSTSVVIKFFILIHHRESLVNLIKIVQNDYEEAKQFNNDDKTIILDYAQKGKDICKIWIVIAAGASMMFPIKAIVLMAYYSYRGEFKLVPIFDMNYPDVINAHKYEPKTYLLLFLLVFPFDCFAGTMYVAFDPLVPIFMLHMCGQLQLLSQRITGLFSQNEADIKENLRSINRKLQSIYSFLKTVQNIFTVQYEYNLKTTTFLIPFAFFQIVQSLKNREFNLEFVFFFIGAILHFYIPCYYSDMLMDKSGKMREAIYSSGWEHNANIKNRKTILFMLTRTTMPLVIRTIFYPICLDTFAGMTRHSYTIYNLMNAAWG</sequence>
<keyword evidence="8 10" id="KW-0675">Receptor</keyword>
<dbReference type="PANTHER" id="PTHR21137">
    <property type="entry name" value="ODORANT RECEPTOR"/>
    <property type="match status" value="1"/>
</dbReference>
<feature type="transmembrane region" description="Helical" evidence="10">
    <location>
        <begin position="134"/>
        <end position="157"/>
    </location>
</feature>
<keyword evidence="2" id="KW-1003">Cell membrane</keyword>
<dbReference type="Proteomes" id="UP000663880">
    <property type="component" value="Unassembled WGS sequence"/>
</dbReference>
<gene>
    <name evidence="11" type="ORF">PMACD_LOCUS4113</name>
</gene>
<dbReference type="PANTHER" id="PTHR21137:SF35">
    <property type="entry name" value="ODORANT RECEPTOR 19A-RELATED"/>
    <property type="match status" value="1"/>
</dbReference>
<evidence type="ECO:0000256" key="5">
    <source>
        <dbReference type="ARBA" id="ARBA00022725"/>
    </source>
</evidence>
<comment type="subcellular location">
    <subcellularLocation>
        <location evidence="1 10">Cell membrane</location>
        <topology evidence="1 10">Multi-pass membrane protein</topology>
    </subcellularLocation>
</comment>
<evidence type="ECO:0000256" key="9">
    <source>
        <dbReference type="ARBA" id="ARBA00023224"/>
    </source>
</evidence>
<evidence type="ECO:0000256" key="10">
    <source>
        <dbReference type="RuleBase" id="RU351113"/>
    </source>
</evidence>
<comment type="caution">
    <text evidence="10">Lacks conserved residue(s) required for the propagation of feature annotation.</text>
</comment>
<dbReference type="Pfam" id="PF02949">
    <property type="entry name" value="7tm_6"/>
    <property type="match status" value="1"/>
</dbReference>
<evidence type="ECO:0000256" key="8">
    <source>
        <dbReference type="ARBA" id="ARBA00023170"/>
    </source>
</evidence>
<keyword evidence="3 10" id="KW-0716">Sensory transduction</keyword>
<dbReference type="GO" id="GO:0005549">
    <property type="term" value="F:odorant binding"/>
    <property type="evidence" value="ECO:0007669"/>
    <property type="project" value="InterPro"/>
</dbReference>
<keyword evidence="6 10" id="KW-1133">Transmembrane helix</keyword>
<dbReference type="OrthoDB" id="7604726at2759"/>
<evidence type="ECO:0000313" key="12">
    <source>
        <dbReference type="Proteomes" id="UP000663880"/>
    </source>
</evidence>
<evidence type="ECO:0000256" key="1">
    <source>
        <dbReference type="ARBA" id="ARBA00004651"/>
    </source>
</evidence>
<evidence type="ECO:0000256" key="3">
    <source>
        <dbReference type="ARBA" id="ARBA00022606"/>
    </source>
</evidence>
<dbReference type="EMBL" id="CAJOBZ010000007">
    <property type="protein sequence ID" value="CAF4812277.1"/>
    <property type="molecule type" value="Genomic_DNA"/>
</dbReference>
<evidence type="ECO:0000256" key="2">
    <source>
        <dbReference type="ARBA" id="ARBA00022475"/>
    </source>
</evidence>